<dbReference type="RefSeq" id="XP_013142648.1">
    <property type="nucleotide sequence ID" value="XM_013287194.1"/>
</dbReference>
<dbReference type="AlphaFoldDB" id="I4DMA3"/>
<dbReference type="InterPro" id="IPR002223">
    <property type="entry name" value="Kunitz_BPTI"/>
</dbReference>
<proteinExistence type="evidence at transcript level"/>
<dbReference type="KEGG" id="ppot:106106596"/>
<feature type="domain" description="BPTI/Kunitz inhibitor" evidence="5">
    <location>
        <begin position="27"/>
        <end position="76"/>
    </location>
</feature>
<keyword evidence="1" id="KW-0646">Protease inhibitor</keyword>
<keyword evidence="2" id="KW-0722">Serine protease inhibitor</keyword>
<dbReference type="InterPro" id="IPR036880">
    <property type="entry name" value="Kunitz_BPTI_sf"/>
</dbReference>
<keyword evidence="4" id="KW-0732">Signal</keyword>
<accession>I4DMA3</accession>
<dbReference type="PANTHER" id="PTHR10083">
    <property type="entry name" value="KUNITZ-TYPE PROTEASE INHIBITOR-RELATED"/>
    <property type="match status" value="1"/>
</dbReference>
<evidence type="ECO:0000313" key="6">
    <source>
        <dbReference type="EMBL" id="BAM19043.1"/>
    </source>
</evidence>
<dbReference type="InterPro" id="IPR050098">
    <property type="entry name" value="TFPI/VKTCI-like"/>
</dbReference>
<evidence type="ECO:0000259" key="5">
    <source>
        <dbReference type="PROSITE" id="PS50279"/>
    </source>
</evidence>
<name>I4DMA3_PAPPL</name>
<dbReference type="SMART" id="SM00131">
    <property type="entry name" value="KU"/>
    <property type="match status" value="1"/>
</dbReference>
<dbReference type="Pfam" id="PF00014">
    <property type="entry name" value="Kunitz_BPTI"/>
    <property type="match status" value="1"/>
</dbReference>
<protein>
    <recommendedName>
        <fullName evidence="5">BPTI/Kunitz inhibitor domain-containing protein</fullName>
    </recommendedName>
</protein>
<dbReference type="PROSITE" id="PS50279">
    <property type="entry name" value="BPTI_KUNITZ_2"/>
    <property type="match status" value="1"/>
</dbReference>
<dbReference type="Gene3D" id="4.10.410.10">
    <property type="entry name" value="Pancreatic trypsin inhibitor Kunitz domain"/>
    <property type="match status" value="1"/>
</dbReference>
<dbReference type="GO" id="GO:0005615">
    <property type="term" value="C:extracellular space"/>
    <property type="evidence" value="ECO:0007669"/>
    <property type="project" value="TreeGrafter"/>
</dbReference>
<dbReference type="OrthoDB" id="4473401at2759"/>
<dbReference type="GeneID" id="106106596"/>
<organism evidence="6">
    <name type="scientific">Papilio polytes</name>
    <name type="common">Common mormon</name>
    <name type="synonym">Swallowtail butterfly</name>
    <dbReference type="NCBI Taxonomy" id="76194"/>
    <lineage>
        <taxon>Eukaryota</taxon>
        <taxon>Metazoa</taxon>
        <taxon>Ecdysozoa</taxon>
        <taxon>Arthropoda</taxon>
        <taxon>Hexapoda</taxon>
        <taxon>Insecta</taxon>
        <taxon>Pterygota</taxon>
        <taxon>Neoptera</taxon>
        <taxon>Endopterygota</taxon>
        <taxon>Lepidoptera</taxon>
        <taxon>Glossata</taxon>
        <taxon>Ditrysia</taxon>
        <taxon>Papilionoidea</taxon>
        <taxon>Papilionidae</taxon>
        <taxon>Papilioninae</taxon>
        <taxon>Papilio</taxon>
    </lineage>
</organism>
<keyword evidence="3" id="KW-1015">Disulfide bond</keyword>
<evidence type="ECO:0000256" key="4">
    <source>
        <dbReference type="SAM" id="SignalP"/>
    </source>
</evidence>
<dbReference type="PRINTS" id="PR00759">
    <property type="entry name" value="BASICPTASE"/>
</dbReference>
<evidence type="ECO:0000256" key="1">
    <source>
        <dbReference type="ARBA" id="ARBA00022690"/>
    </source>
</evidence>
<dbReference type="PANTHER" id="PTHR10083:SF374">
    <property type="entry name" value="BPTI_KUNITZ INHIBITOR DOMAIN-CONTAINING PROTEIN"/>
    <property type="match status" value="1"/>
</dbReference>
<dbReference type="SUPFAM" id="SSF57362">
    <property type="entry name" value="BPTI-like"/>
    <property type="match status" value="1"/>
</dbReference>
<evidence type="ECO:0000256" key="3">
    <source>
        <dbReference type="ARBA" id="ARBA00023157"/>
    </source>
</evidence>
<dbReference type="GO" id="GO:0004867">
    <property type="term" value="F:serine-type endopeptidase inhibitor activity"/>
    <property type="evidence" value="ECO:0007669"/>
    <property type="project" value="UniProtKB-KW"/>
</dbReference>
<feature type="chain" id="PRO_5003688218" description="BPTI/Kunitz inhibitor domain-containing protein" evidence="4">
    <location>
        <begin position="23"/>
        <end position="87"/>
    </location>
</feature>
<dbReference type="EMBL" id="AK402421">
    <property type="protein sequence ID" value="BAM19043.1"/>
    <property type="molecule type" value="mRNA"/>
</dbReference>
<evidence type="ECO:0000256" key="2">
    <source>
        <dbReference type="ARBA" id="ARBA00022900"/>
    </source>
</evidence>
<reference evidence="6" key="1">
    <citation type="journal article" date="2012" name="BMC Biol.">
        <title>Comprehensive microarray-based analysis for stage-specific larval camouflage pattern-associated genes in the swallowtail butterfly, Papilio xuthus.</title>
        <authorList>
            <person name="Futahashi R."/>
            <person name="Shirataki H."/>
            <person name="Narita T."/>
            <person name="Mita K."/>
            <person name="Fujiwara H."/>
        </authorList>
    </citation>
    <scope>NUCLEOTIDE SEQUENCE</scope>
    <source>
        <tissue evidence="6">Epidermis</tissue>
    </source>
</reference>
<sequence length="87" mass="10397">MSRLSLFLILFVVLLYAKLGESYDERCNVNYDEGRCKIVTRYRYDRRARRCLPFDYRGEGGNKNNFNTLEDCQFRCENDRPLSILGR</sequence>
<feature type="signal peptide" evidence="4">
    <location>
        <begin position="1"/>
        <end position="22"/>
    </location>
</feature>